<dbReference type="InterPro" id="IPR023366">
    <property type="entry name" value="ATP_synth_asu-like_sf"/>
</dbReference>
<evidence type="ECO:0000256" key="6">
    <source>
        <dbReference type="ARBA" id="ARBA00013950"/>
    </source>
</evidence>
<dbReference type="PANTHER" id="PTHR21098:SF12">
    <property type="entry name" value="RIBOFLAVIN SYNTHASE"/>
    <property type="match status" value="1"/>
</dbReference>
<dbReference type="FunFam" id="2.40.30.20:FF:000004">
    <property type="entry name" value="Riboflavin synthase, alpha subunit"/>
    <property type="match status" value="1"/>
</dbReference>
<dbReference type="GO" id="GO:0004746">
    <property type="term" value="F:riboflavin synthase activity"/>
    <property type="evidence" value="ECO:0007669"/>
    <property type="project" value="UniProtKB-UniRule"/>
</dbReference>
<dbReference type="InterPro" id="IPR001783">
    <property type="entry name" value="Lumazine-bd"/>
</dbReference>
<evidence type="ECO:0000256" key="8">
    <source>
        <dbReference type="ARBA" id="ARBA00022679"/>
    </source>
</evidence>
<sequence length="211" mass="23343">MFTGIVEEKGKIEMIKQSNQALQLKIQGEKVTEDVAIGDSISVNGVCLTVTNFTKEWFTVDVIPETFRSSSLSTLKAQSMVNLERAMHANGRFGGHFVSGHVDAVGTIERTWIEDNAKYYYITVPETHYVTLKGSVAVDGTSLTVFGVDDNGFTISLIPETQAATILGDKKQGDIVNVEYDMLAKYMERLLRSSHQQPQGITEEKLTQLGF</sequence>
<evidence type="ECO:0000313" key="13">
    <source>
        <dbReference type="EMBL" id="PWU68034.1"/>
    </source>
</evidence>
<evidence type="ECO:0000256" key="3">
    <source>
        <dbReference type="ARBA" id="ARBA00004887"/>
    </source>
</evidence>
<proteinExistence type="predicted"/>
<evidence type="ECO:0000256" key="11">
    <source>
        <dbReference type="PROSITE-ProRule" id="PRU00524"/>
    </source>
</evidence>
<feature type="repeat" description="Lumazine-binding" evidence="11">
    <location>
        <begin position="1"/>
        <end position="96"/>
    </location>
</feature>
<dbReference type="NCBIfam" id="NF009566">
    <property type="entry name" value="PRK13020.1"/>
    <property type="match status" value="1"/>
</dbReference>
<comment type="function">
    <text evidence="2">Catalyzes the dismutation of two molecules of 6,7-dimethyl-8-ribityllumazine, resulting in the formation of riboflavin and 5-amino-6-(D-ribitylamino)uracil.</text>
</comment>
<dbReference type="Pfam" id="PF00677">
    <property type="entry name" value="Lum_binding"/>
    <property type="match status" value="2"/>
</dbReference>
<organism evidence="13 14">
    <name type="scientific">Gracilibacillus dipsosauri</name>
    <dbReference type="NCBI Taxonomy" id="178340"/>
    <lineage>
        <taxon>Bacteria</taxon>
        <taxon>Bacillati</taxon>
        <taxon>Bacillota</taxon>
        <taxon>Bacilli</taxon>
        <taxon>Bacillales</taxon>
        <taxon>Bacillaceae</taxon>
        <taxon>Gracilibacillus</taxon>
    </lineage>
</organism>
<comment type="catalytic activity">
    <reaction evidence="1">
        <text>2 6,7-dimethyl-8-(1-D-ribityl)lumazine + H(+) = 5-amino-6-(D-ribitylamino)uracil + riboflavin</text>
        <dbReference type="Rhea" id="RHEA:20772"/>
        <dbReference type="ChEBI" id="CHEBI:15378"/>
        <dbReference type="ChEBI" id="CHEBI:15934"/>
        <dbReference type="ChEBI" id="CHEBI:57986"/>
        <dbReference type="ChEBI" id="CHEBI:58201"/>
        <dbReference type="EC" id="2.5.1.9"/>
    </reaction>
</comment>
<name>A0A317KY43_9BACI</name>
<evidence type="ECO:0000259" key="12">
    <source>
        <dbReference type="PROSITE" id="PS51177"/>
    </source>
</evidence>
<dbReference type="InterPro" id="IPR026017">
    <property type="entry name" value="Lumazine-bd_dom"/>
</dbReference>
<evidence type="ECO:0000256" key="9">
    <source>
        <dbReference type="ARBA" id="ARBA00022737"/>
    </source>
</evidence>
<keyword evidence="14" id="KW-1185">Reference proteome</keyword>
<protein>
    <recommendedName>
        <fullName evidence="6 10">Riboflavin synthase</fullName>
        <ecNumber evidence="5 10">2.5.1.9</ecNumber>
    </recommendedName>
</protein>
<dbReference type="Proteomes" id="UP000245624">
    <property type="component" value="Unassembled WGS sequence"/>
</dbReference>
<feature type="domain" description="Lumazine-binding" evidence="12">
    <location>
        <begin position="97"/>
        <end position="191"/>
    </location>
</feature>
<dbReference type="PIRSF" id="PIRSF000498">
    <property type="entry name" value="Riboflavin_syn_A"/>
    <property type="match status" value="1"/>
</dbReference>
<dbReference type="Gene3D" id="2.40.30.20">
    <property type="match status" value="2"/>
</dbReference>
<dbReference type="AlphaFoldDB" id="A0A317KY43"/>
<evidence type="ECO:0000256" key="5">
    <source>
        <dbReference type="ARBA" id="ARBA00012827"/>
    </source>
</evidence>
<dbReference type="GO" id="GO:0009231">
    <property type="term" value="P:riboflavin biosynthetic process"/>
    <property type="evidence" value="ECO:0007669"/>
    <property type="project" value="UniProtKB-KW"/>
</dbReference>
<keyword evidence="9" id="KW-0677">Repeat</keyword>
<dbReference type="InterPro" id="IPR017938">
    <property type="entry name" value="Riboflavin_synthase-like_b-brl"/>
</dbReference>
<dbReference type="NCBIfam" id="NF006767">
    <property type="entry name" value="PRK09289.1"/>
    <property type="match status" value="1"/>
</dbReference>
<evidence type="ECO:0000256" key="7">
    <source>
        <dbReference type="ARBA" id="ARBA00022619"/>
    </source>
</evidence>
<dbReference type="FunFam" id="2.40.30.20:FF:000003">
    <property type="entry name" value="Riboflavin synthase, alpha subunit"/>
    <property type="match status" value="1"/>
</dbReference>
<dbReference type="CDD" id="cd00402">
    <property type="entry name" value="Riboflavin_synthase_like"/>
    <property type="match status" value="1"/>
</dbReference>
<comment type="pathway">
    <text evidence="3">Cofactor biosynthesis; riboflavin biosynthesis; riboflavin from 2-hydroxy-3-oxobutyl phosphate and 5-amino-6-(D-ribitylamino)uracil: step 2/2.</text>
</comment>
<feature type="domain" description="Lumazine-binding" evidence="12">
    <location>
        <begin position="1"/>
        <end position="96"/>
    </location>
</feature>
<evidence type="ECO:0000256" key="4">
    <source>
        <dbReference type="ARBA" id="ARBA00011233"/>
    </source>
</evidence>
<accession>A0A317KY43</accession>
<dbReference type="SUPFAM" id="SSF63380">
    <property type="entry name" value="Riboflavin synthase domain-like"/>
    <property type="match status" value="2"/>
</dbReference>
<evidence type="ECO:0000256" key="2">
    <source>
        <dbReference type="ARBA" id="ARBA00002803"/>
    </source>
</evidence>
<evidence type="ECO:0000313" key="14">
    <source>
        <dbReference type="Proteomes" id="UP000245624"/>
    </source>
</evidence>
<dbReference type="PROSITE" id="PS51177">
    <property type="entry name" value="LUMAZINE_BIND"/>
    <property type="match status" value="2"/>
</dbReference>
<dbReference type="NCBIfam" id="TIGR00187">
    <property type="entry name" value="ribE"/>
    <property type="match status" value="1"/>
</dbReference>
<comment type="caution">
    <text evidence="13">The sequence shown here is derived from an EMBL/GenBank/DDBJ whole genome shotgun (WGS) entry which is preliminary data.</text>
</comment>
<dbReference type="RefSeq" id="WP_054788203.1">
    <property type="nucleotide sequence ID" value="NZ_JAJUIE010000006.1"/>
</dbReference>
<evidence type="ECO:0000256" key="1">
    <source>
        <dbReference type="ARBA" id="ARBA00000968"/>
    </source>
</evidence>
<keyword evidence="7" id="KW-0686">Riboflavin biosynthesis</keyword>
<evidence type="ECO:0000256" key="10">
    <source>
        <dbReference type="NCBIfam" id="TIGR00187"/>
    </source>
</evidence>
<dbReference type="EMBL" id="QGTD01000011">
    <property type="protein sequence ID" value="PWU68034.1"/>
    <property type="molecule type" value="Genomic_DNA"/>
</dbReference>
<dbReference type="EC" id="2.5.1.9" evidence="5 10"/>
<feature type="repeat" description="Lumazine-binding" evidence="11">
    <location>
        <begin position="97"/>
        <end position="191"/>
    </location>
</feature>
<comment type="subunit">
    <text evidence="4">Homotrimer.</text>
</comment>
<reference evidence="13 14" key="1">
    <citation type="submission" date="2018-05" db="EMBL/GenBank/DDBJ databases">
        <title>Genomic analysis of Gracilibacillus dipsosauri DD1 reveals novel features of a salt-tolerant amylase.</title>
        <authorList>
            <person name="Deutch C.E."/>
            <person name="Yang S."/>
        </authorList>
    </citation>
    <scope>NUCLEOTIDE SEQUENCE [LARGE SCALE GENOMIC DNA]</scope>
    <source>
        <strain evidence="13 14">DD1</strain>
    </source>
</reference>
<dbReference type="PANTHER" id="PTHR21098">
    <property type="entry name" value="RIBOFLAVIN SYNTHASE ALPHA CHAIN"/>
    <property type="match status" value="1"/>
</dbReference>
<dbReference type="OrthoDB" id="9788537at2"/>
<keyword evidence="8" id="KW-0808">Transferase</keyword>
<gene>
    <name evidence="13" type="ORF">DLJ74_13140</name>
</gene>